<dbReference type="EMBL" id="BMAV01024198">
    <property type="protein sequence ID" value="GFS30868.1"/>
    <property type="molecule type" value="Genomic_DNA"/>
</dbReference>
<accession>A0A8X6J3D8</accession>
<sequence length="884" mass="102751">MDKKLPGMDPKECTPREKTQMSFLENSTDLKSYAVLEEEMTSSNTNKDEMACAKTISLVFRDETFSKSNKVEHTLLQKKYLTLLKNPLKDKKIDESLYNVKYPENKSKLCNLKRKILDHKKNEGESKSDGQKNKILKTCLIGGDATSQKVDGSSQVTSRSQQSIDKLRAIVSKDLRDQPNQGSRLTWSPQRGKVPKFNVDQRIDESSVPQLFKRIDNLKQQLKEIIQLGSSTHNKYRKKDYINQSKETQKRIEECYVKLEARVLFERRKTWFNVLETVRKQHFRKQVGHPSQYQKPNEQQTQKQSISSTHQECLQKLSQQGNSEQEVSPVQEVVSKQPMSLSQQRVSQSQVILTQQRASQQQDSLGHHETFQHQVSLAKLVTSQQQTSPAQQIASHHKVILEPEEASHQQVFLEYHGTSQKVVQAQLGKFEELVRLRPLENLQKLIVMAEKGPSQQLLSLAHQVAFQQLVSLPQKEASQEQDSFRQGVIQQQGSSSVQRTSQKQYPLTLQKYLQNQVQLASKEYFHKLLRMPWQGVFQHQDHLEQQGTIEPQASLEKHGAFQQLVTLVQRGTSQPQISPAQQKYLKKLVCLATQEYLQKLVRLSQKEASLVQRKASRQIPQERQSVQDHQAPPKQQPPIPLCKKQRFQYHFSPKKPKQHLVSRRIQVFQPQLTLAGSKPIHPRQVSQLPKAFISQQMQQFSRGKQQTLPGQNVGLQLPSLPGHISVHQQMVQQKIINMYTLFHYLTAAYDIFFTKSYHRDYLNFEYLNYIYICLIRSLQPNSRDLGLLKRDLRYNMKIVSSYLLRNQNKINCGVIATDINSINDMKNFNQLLKEKMFENKDLICNILQYVKEINKLFKKIATLTRRMRLKYVYFCSKNHERLFK</sequence>
<comment type="caution">
    <text evidence="2">The sequence shown here is derived from an EMBL/GenBank/DDBJ whole genome shotgun (WGS) entry which is preliminary data.</text>
</comment>
<proteinExistence type="predicted"/>
<feature type="compositionally biased region" description="Polar residues" evidence="1">
    <location>
        <begin position="618"/>
        <end position="628"/>
    </location>
</feature>
<evidence type="ECO:0000313" key="2">
    <source>
        <dbReference type="EMBL" id="GFS30868.1"/>
    </source>
</evidence>
<feature type="region of interest" description="Disordered" evidence="1">
    <location>
        <begin position="614"/>
        <end position="640"/>
    </location>
</feature>
<reference evidence="2" key="1">
    <citation type="submission" date="2020-08" db="EMBL/GenBank/DDBJ databases">
        <title>Multicomponent nature underlies the extraordinary mechanical properties of spider dragline silk.</title>
        <authorList>
            <person name="Kono N."/>
            <person name="Nakamura H."/>
            <person name="Mori M."/>
            <person name="Yoshida Y."/>
            <person name="Ohtoshi R."/>
            <person name="Malay A.D."/>
            <person name="Moran D.A.P."/>
            <person name="Tomita M."/>
            <person name="Numata K."/>
            <person name="Arakawa K."/>
        </authorList>
    </citation>
    <scope>NUCLEOTIDE SEQUENCE</scope>
</reference>
<organism evidence="2 3">
    <name type="scientific">Trichonephila inaurata madagascariensis</name>
    <dbReference type="NCBI Taxonomy" id="2747483"/>
    <lineage>
        <taxon>Eukaryota</taxon>
        <taxon>Metazoa</taxon>
        <taxon>Ecdysozoa</taxon>
        <taxon>Arthropoda</taxon>
        <taxon>Chelicerata</taxon>
        <taxon>Arachnida</taxon>
        <taxon>Araneae</taxon>
        <taxon>Araneomorphae</taxon>
        <taxon>Entelegynae</taxon>
        <taxon>Araneoidea</taxon>
        <taxon>Nephilidae</taxon>
        <taxon>Trichonephila</taxon>
        <taxon>Trichonephila inaurata</taxon>
    </lineage>
</organism>
<evidence type="ECO:0000313" key="3">
    <source>
        <dbReference type="Proteomes" id="UP000886998"/>
    </source>
</evidence>
<dbReference type="AlphaFoldDB" id="A0A8X6J3D8"/>
<keyword evidence="3" id="KW-1185">Reference proteome</keyword>
<feature type="region of interest" description="Disordered" evidence="1">
    <location>
        <begin position="1"/>
        <end position="21"/>
    </location>
</feature>
<feature type="compositionally biased region" description="Low complexity" evidence="1">
    <location>
        <begin position="323"/>
        <end position="334"/>
    </location>
</feature>
<dbReference type="Proteomes" id="UP000886998">
    <property type="component" value="Unassembled WGS sequence"/>
</dbReference>
<name>A0A8X6J3D8_9ARAC</name>
<protein>
    <submittedName>
        <fullName evidence="2">Uncharacterized protein</fullName>
    </submittedName>
</protein>
<feature type="region of interest" description="Disordered" evidence="1">
    <location>
        <begin position="283"/>
        <end position="334"/>
    </location>
</feature>
<gene>
    <name evidence="2" type="ORF">TNIN_395021</name>
</gene>
<evidence type="ECO:0000256" key="1">
    <source>
        <dbReference type="SAM" id="MobiDB-lite"/>
    </source>
</evidence>
<feature type="compositionally biased region" description="Basic and acidic residues" evidence="1">
    <location>
        <begin position="1"/>
        <end position="19"/>
    </location>
</feature>
<feature type="compositionally biased region" description="Polar residues" evidence="1">
    <location>
        <begin position="289"/>
        <end position="322"/>
    </location>
</feature>